<comment type="caution">
    <text evidence="2">The sequence shown here is derived from an EMBL/GenBank/DDBJ whole genome shotgun (WGS) entry which is preliminary data.</text>
</comment>
<evidence type="ECO:0000313" key="3">
    <source>
        <dbReference type="Proteomes" id="UP001165405"/>
    </source>
</evidence>
<dbReference type="AlphaFoldDB" id="A0AA41QAE5"/>
<protein>
    <submittedName>
        <fullName evidence="2">DUF2264 domain-containing protein</fullName>
    </submittedName>
</protein>
<accession>A0AA41QAE5</accession>
<keyword evidence="3" id="KW-1185">Reference proteome</keyword>
<feature type="domain" description="DUF2264" evidence="1">
    <location>
        <begin position="19"/>
        <end position="371"/>
    </location>
</feature>
<dbReference type="InterPro" id="IPR049349">
    <property type="entry name" value="DUF2264_N"/>
</dbReference>
<sequence length="653" mass="68441">MSSGGVQEHQTRYGRTGMDRAQLAAFADGLLTAALGHASPSGSLITLPGKPGGYGTAVDGLEGYARTLLTAGFRLAGEGGTDPLNLAERYAAGLAAGTDPAHPERWVRPEEHGQAKVEAASIALILDLTRPWIWDRLDAGVQERTIEYLSSVVGDRDYPHNNWVWFRIVVETFLRSVGGPWSAKDIERDLAVHDGFVRPGGWFSDGDERAYDHYAGWALHLYPILWARMQGAAEAHAPLGAGTRHARDVAHLDRFLQDAVLLVGSDGAPLFQGRSLTYRFAAAAPFWAGVLAQVPSASPGLLRQAATRVVGHFVDHGVPDPDGLLNLGWHHEWRPLVQRYSGTGSPYWASKGLLGLALPAQHPVWTAAAEPLPVDAGDVRAVAGAPGWAISGTQADGIVRVVNHGTDHAFEGDLTGDSPLYARLGYSTATSPLLDAPAWTDPGDQSVVLRDAQGRATHRSGFRTLDLAAVESAAVLGSVAEAHWLDADLAAPDHGSGRPGTARVAGSVTTVSVVRGAWEVRFVRVAGLVTGDDATAARALEITGWAVSGTDADHAGPGDVRAGGLGSRVVPLLGGLTAGAREHTHATPFGPRTVVPFAAAEPVPAGEWAAVAVGLWGPSADPTPPGAELDDGVAVVTWPDGTLTRAKLPDPGH</sequence>
<evidence type="ECO:0000313" key="2">
    <source>
        <dbReference type="EMBL" id="MCF4119497.1"/>
    </source>
</evidence>
<dbReference type="PANTHER" id="PTHR35339:SF4">
    <property type="entry name" value="LINALOOL DEHYDRATASE_ISOMERASE DOMAIN-CONTAINING PROTEIN"/>
    <property type="match status" value="1"/>
</dbReference>
<dbReference type="EMBL" id="JAKGSG010000005">
    <property type="protein sequence ID" value="MCF4119497.1"/>
    <property type="molecule type" value="Genomic_DNA"/>
</dbReference>
<proteinExistence type="predicted"/>
<dbReference type="Proteomes" id="UP001165405">
    <property type="component" value="Unassembled WGS sequence"/>
</dbReference>
<organism evidence="2 3">
    <name type="scientific">Antribacter soli</name>
    <dbReference type="NCBI Taxonomy" id="2910976"/>
    <lineage>
        <taxon>Bacteria</taxon>
        <taxon>Bacillati</taxon>
        <taxon>Actinomycetota</taxon>
        <taxon>Actinomycetes</taxon>
        <taxon>Micrococcales</taxon>
        <taxon>Promicromonosporaceae</taxon>
        <taxon>Antribacter</taxon>
    </lineage>
</organism>
<dbReference type="InterPro" id="IPR016624">
    <property type="entry name" value="UCP014753"/>
</dbReference>
<evidence type="ECO:0000259" key="1">
    <source>
        <dbReference type="Pfam" id="PF10022"/>
    </source>
</evidence>
<dbReference type="RefSeq" id="WP_236087191.1">
    <property type="nucleotide sequence ID" value="NZ_JAKGSG010000005.1"/>
</dbReference>
<dbReference type="PANTHER" id="PTHR35339">
    <property type="entry name" value="LINALOOL DEHYDRATASE_ISOMERASE DOMAIN-CONTAINING PROTEIN"/>
    <property type="match status" value="1"/>
</dbReference>
<reference evidence="2" key="1">
    <citation type="submission" date="2022-01" db="EMBL/GenBank/DDBJ databases">
        <title>Antribacter sp. nov., isolated from Guizhou of China.</title>
        <authorList>
            <person name="Chengliang C."/>
            <person name="Ya Z."/>
        </authorList>
    </citation>
    <scope>NUCLEOTIDE SEQUENCE</scope>
    <source>
        <strain evidence="2">KLBMP 9083</strain>
    </source>
</reference>
<gene>
    <name evidence="2" type="ORF">L1785_00705</name>
</gene>
<name>A0AA41QAE5_9MICO</name>
<dbReference type="Pfam" id="PF10022">
    <property type="entry name" value="DUF2264"/>
    <property type="match status" value="1"/>
</dbReference>